<keyword evidence="2" id="KW-1185">Reference proteome</keyword>
<evidence type="ECO:0008006" key="3">
    <source>
        <dbReference type="Google" id="ProtNLM"/>
    </source>
</evidence>
<comment type="caution">
    <text evidence="1">The sequence shown here is derived from an EMBL/GenBank/DDBJ whole genome shotgun (WGS) entry which is preliminary data.</text>
</comment>
<proteinExistence type="predicted"/>
<sequence>MEWMIMLLVALLIVAWFAVRSAGWKTVQAATGGNAEELEAKYAYLKSNNVKCKLRSEAGAGVGIAQPGIGEAAGHSTVKLYVHKKDVERATELLEQFERESKPY</sequence>
<reference evidence="1 2" key="1">
    <citation type="submission" date="2018-05" db="EMBL/GenBank/DDBJ databases">
        <title>Paenibacillus flagellatus sp. nov., isolated from selenium mineral soil.</title>
        <authorList>
            <person name="Dai X."/>
        </authorList>
    </citation>
    <scope>NUCLEOTIDE SEQUENCE [LARGE SCALE GENOMIC DNA]</scope>
    <source>
        <strain evidence="1 2">DXL2</strain>
    </source>
</reference>
<gene>
    <name evidence="1" type="ORF">DLM86_20565</name>
</gene>
<name>A0A2V5K081_9BACL</name>
<evidence type="ECO:0000313" key="1">
    <source>
        <dbReference type="EMBL" id="PYI52569.1"/>
    </source>
</evidence>
<protein>
    <recommendedName>
        <fullName evidence="3">DUF2007 domain-containing protein</fullName>
    </recommendedName>
</protein>
<accession>A0A2V5K081</accession>
<organism evidence="1 2">
    <name type="scientific">Paenibacillus flagellatus</name>
    <dbReference type="NCBI Taxonomy" id="2211139"/>
    <lineage>
        <taxon>Bacteria</taxon>
        <taxon>Bacillati</taxon>
        <taxon>Bacillota</taxon>
        <taxon>Bacilli</taxon>
        <taxon>Bacillales</taxon>
        <taxon>Paenibacillaceae</taxon>
        <taxon>Paenibacillus</taxon>
    </lineage>
</organism>
<dbReference type="EMBL" id="QJVJ01000009">
    <property type="protein sequence ID" value="PYI52569.1"/>
    <property type="molecule type" value="Genomic_DNA"/>
</dbReference>
<dbReference type="Proteomes" id="UP000247476">
    <property type="component" value="Unassembled WGS sequence"/>
</dbReference>
<dbReference type="AlphaFoldDB" id="A0A2V5K081"/>
<evidence type="ECO:0000313" key="2">
    <source>
        <dbReference type="Proteomes" id="UP000247476"/>
    </source>
</evidence>
<dbReference type="OrthoDB" id="2632189at2"/>
<dbReference type="RefSeq" id="WP_110841938.1">
    <property type="nucleotide sequence ID" value="NZ_QJVJ01000009.1"/>
</dbReference>